<comment type="subunit">
    <text evidence="10">Part of the signal recognition particle protein translocation system, which is composed of SRP and FtsY.</text>
</comment>
<dbReference type="FunFam" id="3.40.50.300:FF:000053">
    <property type="entry name" value="Signal recognition particle receptor FtsY"/>
    <property type="match status" value="1"/>
</dbReference>
<keyword evidence="1 10" id="KW-1003">Cell membrane</keyword>
<dbReference type="GO" id="GO:0005737">
    <property type="term" value="C:cytoplasm"/>
    <property type="evidence" value="ECO:0007669"/>
    <property type="project" value="UniProtKB-SubCell"/>
</dbReference>
<comment type="similarity">
    <text evidence="10">Belongs to the GTP-binding SRP family. FtsY subfamily.</text>
</comment>
<evidence type="ECO:0000256" key="5">
    <source>
        <dbReference type="ARBA" id="ARBA00023134"/>
    </source>
</evidence>
<dbReference type="Pfam" id="PF02881">
    <property type="entry name" value="SRP54_N"/>
    <property type="match status" value="1"/>
</dbReference>
<evidence type="ECO:0000256" key="10">
    <source>
        <dbReference type="HAMAP-Rule" id="MF_00920"/>
    </source>
</evidence>
<evidence type="ECO:0000256" key="4">
    <source>
        <dbReference type="ARBA" id="ARBA00022801"/>
    </source>
</evidence>
<feature type="binding site" evidence="10">
    <location>
        <begin position="114"/>
        <end position="121"/>
    </location>
    <ligand>
        <name>GTP</name>
        <dbReference type="ChEBI" id="CHEBI:37565"/>
    </ligand>
</feature>
<keyword evidence="5 10" id="KW-0342">GTP-binding</keyword>
<keyword evidence="7 10" id="KW-0675">Receptor</keyword>
<dbReference type="HAMAP" id="MF_00920">
    <property type="entry name" value="FtsY"/>
    <property type="match status" value="1"/>
</dbReference>
<evidence type="ECO:0000313" key="12">
    <source>
        <dbReference type="EMBL" id="HGT47028.1"/>
    </source>
</evidence>
<proteinExistence type="inferred from homology"/>
<evidence type="ECO:0000256" key="7">
    <source>
        <dbReference type="ARBA" id="ARBA00023170"/>
    </source>
</evidence>
<evidence type="ECO:0000256" key="9">
    <source>
        <dbReference type="ARBA" id="ARBA00053570"/>
    </source>
</evidence>
<comment type="subcellular location">
    <subcellularLocation>
        <location evidence="10">Cell membrane</location>
        <topology evidence="10">Peripheral membrane protein</topology>
        <orientation evidence="10">Cytoplasmic side</orientation>
    </subcellularLocation>
    <subcellularLocation>
        <location evidence="10">Cytoplasm</location>
    </subcellularLocation>
</comment>
<dbReference type="EC" id="3.6.5.4" evidence="10"/>
<feature type="domain" description="SRP54-type proteins GTP-binding" evidence="11">
    <location>
        <begin position="281"/>
        <end position="294"/>
    </location>
</feature>
<gene>
    <name evidence="10 12" type="primary">ftsY</name>
    <name evidence="12" type="ORF">ENS56_03240</name>
</gene>
<keyword evidence="2 10" id="KW-0963">Cytoplasm</keyword>
<evidence type="ECO:0000256" key="6">
    <source>
        <dbReference type="ARBA" id="ARBA00023136"/>
    </source>
</evidence>
<dbReference type="NCBIfam" id="TIGR00064">
    <property type="entry name" value="ftsY"/>
    <property type="match status" value="1"/>
</dbReference>
<dbReference type="GO" id="GO:0005525">
    <property type="term" value="F:GTP binding"/>
    <property type="evidence" value="ECO:0007669"/>
    <property type="project" value="UniProtKB-UniRule"/>
</dbReference>
<comment type="caution">
    <text evidence="12">The sequence shown here is derived from an EMBL/GenBank/DDBJ whole genome shotgun (WGS) entry which is preliminary data.</text>
</comment>
<keyword evidence="3 10" id="KW-0547">Nucleotide-binding</keyword>
<evidence type="ECO:0000256" key="8">
    <source>
        <dbReference type="ARBA" id="ARBA00048027"/>
    </source>
</evidence>
<keyword evidence="6 10" id="KW-0472">Membrane</keyword>
<protein>
    <recommendedName>
        <fullName evidence="10">Signal recognition particle receptor FtsY</fullName>
        <shortName evidence="10">SRP receptor</shortName>
        <ecNumber evidence="10">3.6.5.4</ecNumber>
    </recommendedName>
</protein>
<dbReference type="GO" id="GO:0006614">
    <property type="term" value="P:SRP-dependent cotranslational protein targeting to membrane"/>
    <property type="evidence" value="ECO:0007669"/>
    <property type="project" value="InterPro"/>
</dbReference>
<evidence type="ECO:0000256" key="3">
    <source>
        <dbReference type="ARBA" id="ARBA00022741"/>
    </source>
</evidence>
<dbReference type="GO" id="GO:0005047">
    <property type="term" value="F:signal recognition particle binding"/>
    <property type="evidence" value="ECO:0007669"/>
    <property type="project" value="TreeGrafter"/>
</dbReference>
<dbReference type="Gene3D" id="1.20.120.140">
    <property type="entry name" value="Signal recognition particle SRP54, nucleotide-binding domain"/>
    <property type="match status" value="1"/>
</dbReference>
<dbReference type="PANTHER" id="PTHR43134">
    <property type="entry name" value="SIGNAL RECOGNITION PARTICLE RECEPTOR SUBUNIT ALPHA"/>
    <property type="match status" value="1"/>
</dbReference>
<reference evidence="12" key="1">
    <citation type="journal article" date="2020" name="mSystems">
        <title>Genome- and Community-Level Interaction Insights into Carbon Utilization and Element Cycling Functions of Hydrothermarchaeota in Hydrothermal Sediment.</title>
        <authorList>
            <person name="Zhou Z."/>
            <person name="Liu Y."/>
            <person name="Xu W."/>
            <person name="Pan J."/>
            <person name="Luo Z.H."/>
            <person name="Li M."/>
        </authorList>
    </citation>
    <scope>NUCLEOTIDE SEQUENCE [LARGE SCALE GENOMIC DNA]</scope>
    <source>
        <strain evidence="12">SpSt-500</strain>
    </source>
</reference>
<dbReference type="FunFam" id="1.20.120.140:FF:000002">
    <property type="entry name" value="Signal recognition particle receptor FtsY"/>
    <property type="match status" value="1"/>
</dbReference>
<sequence>MSFFKNFSLDKIKNGLTKTRNKIVQSISETLTGKAQIDDNTLDAIEEILITSDVGVETAELIIENVRKSLKSEKDRSVQNVLNLIKKELADILPYNNLNGIDNLKKPYIILVVGVNGVGKTTTIGKLAFNYKNLGYKVIVGAADTFRAAANEQLEIWARRAGVEIISSQKGNDPSSIAFETVKKAVQENYDIVLIDTAGRLHNKTNLMNELSKIKKVIQKFSESAPHETLLVLDGTTGQNAVVQATEFSKVIDLSGLVITKLDGTAKGGVVFQISKKLNIPIRFIGVGEGIEDLQEFDRDSFISALFDIKEG</sequence>
<dbReference type="InterPro" id="IPR027417">
    <property type="entry name" value="P-loop_NTPase"/>
</dbReference>
<dbReference type="Gene3D" id="3.40.50.300">
    <property type="entry name" value="P-loop containing nucleotide triphosphate hydrolases"/>
    <property type="match status" value="1"/>
</dbReference>
<dbReference type="GO" id="GO:0003924">
    <property type="term" value="F:GTPase activity"/>
    <property type="evidence" value="ECO:0007669"/>
    <property type="project" value="UniProtKB-UniRule"/>
</dbReference>
<dbReference type="AlphaFoldDB" id="A0A832CZU8"/>
<feature type="binding site" evidence="10">
    <location>
        <begin position="260"/>
        <end position="263"/>
    </location>
    <ligand>
        <name>GTP</name>
        <dbReference type="ChEBI" id="CHEBI:37565"/>
    </ligand>
</feature>
<dbReference type="SMART" id="SM00963">
    <property type="entry name" value="SRP54_N"/>
    <property type="match status" value="1"/>
</dbReference>
<organism evidence="12">
    <name type="scientific">Ignavibacterium album</name>
    <dbReference type="NCBI Taxonomy" id="591197"/>
    <lineage>
        <taxon>Bacteria</taxon>
        <taxon>Pseudomonadati</taxon>
        <taxon>Ignavibacteriota</taxon>
        <taxon>Ignavibacteria</taxon>
        <taxon>Ignavibacteriales</taxon>
        <taxon>Ignavibacteriaceae</taxon>
        <taxon>Ignavibacterium</taxon>
    </lineage>
</organism>
<dbReference type="InterPro" id="IPR004390">
    <property type="entry name" value="SR_rcpt_FtsY"/>
</dbReference>
<evidence type="ECO:0000259" key="11">
    <source>
        <dbReference type="PROSITE" id="PS00300"/>
    </source>
</evidence>
<dbReference type="InterPro" id="IPR000897">
    <property type="entry name" value="SRP54_GTPase_dom"/>
</dbReference>
<dbReference type="InterPro" id="IPR036225">
    <property type="entry name" value="SRP/SRP_N"/>
</dbReference>
<dbReference type="Pfam" id="PF00448">
    <property type="entry name" value="SRP54"/>
    <property type="match status" value="1"/>
</dbReference>
<dbReference type="SUPFAM" id="SSF47364">
    <property type="entry name" value="Domain of the SRP/SRP receptor G-proteins"/>
    <property type="match status" value="1"/>
</dbReference>
<dbReference type="SMART" id="SM00962">
    <property type="entry name" value="SRP54"/>
    <property type="match status" value="1"/>
</dbReference>
<accession>A0A832CZU8</accession>
<dbReference type="GO" id="GO:0005886">
    <property type="term" value="C:plasma membrane"/>
    <property type="evidence" value="ECO:0007669"/>
    <property type="project" value="UniProtKB-SubCell"/>
</dbReference>
<dbReference type="InterPro" id="IPR042101">
    <property type="entry name" value="SRP54_N_sf"/>
</dbReference>
<dbReference type="PROSITE" id="PS00300">
    <property type="entry name" value="SRP54"/>
    <property type="match status" value="1"/>
</dbReference>
<name>A0A832CZU8_9BACT</name>
<feature type="binding site" evidence="10">
    <location>
        <begin position="196"/>
        <end position="200"/>
    </location>
    <ligand>
        <name>GTP</name>
        <dbReference type="ChEBI" id="CHEBI:37565"/>
    </ligand>
</feature>
<dbReference type="SUPFAM" id="SSF52540">
    <property type="entry name" value="P-loop containing nucleoside triphosphate hydrolases"/>
    <property type="match status" value="1"/>
</dbReference>
<dbReference type="InterPro" id="IPR003593">
    <property type="entry name" value="AAA+_ATPase"/>
</dbReference>
<comment type="function">
    <text evidence="9">Involved in targeting and insertion of nascent membrane proteins into the cytoplasmic membrane. Acts as a receptor for the complex formed by the signal recognition particle (SRP) and the ribosome-nascent chain (RNC). Interaction with SRP-RNC leads to the transfer of the RNC complex to the Sec translocase for insertion into the membrane, the hydrolysis of GTP by both Ffh and FtsY, and the dissociation of the SRP-FtsY complex into the individual components.</text>
</comment>
<dbReference type="PANTHER" id="PTHR43134:SF1">
    <property type="entry name" value="SIGNAL RECOGNITION PARTICLE RECEPTOR SUBUNIT ALPHA"/>
    <property type="match status" value="1"/>
</dbReference>
<dbReference type="InterPro" id="IPR013822">
    <property type="entry name" value="Signal_recog_particl_SRP54_hlx"/>
</dbReference>
<evidence type="ECO:0000256" key="2">
    <source>
        <dbReference type="ARBA" id="ARBA00022490"/>
    </source>
</evidence>
<dbReference type="SMART" id="SM00382">
    <property type="entry name" value="AAA"/>
    <property type="match status" value="1"/>
</dbReference>
<keyword evidence="4 10" id="KW-0378">Hydrolase</keyword>
<dbReference type="EMBL" id="DSVI01000004">
    <property type="protein sequence ID" value="HGT47028.1"/>
    <property type="molecule type" value="Genomic_DNA"/>
</dbReference>
<comment type="catalytic activity">
    <reaction evidence="8 10">
        <text>GTP + H2O = GDP + phosphate + H(+)</text>
        <dbReference type="Rhea" id="RHEA:19669"/>
        <dbReference type="ChEBI" id="CHEBI:15377"/>
        <dbReference type="ChEBI" id="CHEBI:15378"/>
        <dbReference type="ChEBI" id="CHEBI:37565"/>
        <dbReference type="ChEBI" id="CHEBI:43474"/>
        <dbReference type="ChEBI" id="CHEBI:58189"/>
        <dbReference type="EC" id="3.6.5.4"/>
    </reaction>
</comment>
<dbReference type="CDD" id="cd17874">
    <property type="entry name" value="FtsY"/>
    <property type="match status" value="1"/>
</dbReference>
<evidence type="ECO:0000256" key="1">
    <source>
        <dbReference type="ARBA" id="ARBA00022475"/>
    </source>
</evidence>